<dbReference type="PANTHER" id="PTHR20899">
    <property type="entry name" value="PIERCE HOMOLOG"/>
    <property type="match status" value="1"/>
</dbReference>
<dbReference type="EMBL" id="GDID01004782">
    <property type="protein sequence ID" value="JAP91824.1"/>
    <property type="molecule type" value="Transcribed_RNA"/>
</dbReference>
<dbReference type="Pfam" id="PF14892">
    <property type="entry name" value="PIRC1_2"/>
    <property type="match status" value="1"/>
</dbReference>
<proteinExistence type="inferred from homology"/>
<evidence type="ECO:0000256" key="6">
    <source>
        <dbReference type="ARBA" id="ARBA00038014"/>
    </source>
</evidence>
<feature type="non-terminal residue" evidence="7">
    <location>
        <position position="1"/>
    </location>
</feature>
<accession>A0A146K7B6</accession>
<evidence type="ECO:0000313" key="7">
    <source>
        <dbReference type="EMBL" id="JAP91824.1"/>
    </source>
</evidence>
<dbReference type="GO" id="GO:0035082">
    <property type="term" value="P:axoneme assembly"/>
    <property type="evidence" value="ECO:0007669"/>
    <property type="project" value="InterPro"/>
</dbReference>
<sequence length="135" mass="16208">KKIKVINKDDSNKEQKIKISNKKMTQNFEEIEKKTQEIYGKMQGKVPEVFKNPQQFNKEYKEIDPNMDPHKLIYRTSNSQYGNFNPSLIEMPTEFRGKNETLIKQQNYQVYRSARLNCEMDKHRFMNPTVTIKRK</sequence>
<evidence type="ECO:0000256" key="1">
    <source>
        <dbReference type="ARBA" id="ARBA00004138"/>
    </source>
</evidence>
<protein>
    <submittedName>
        <fullName evidence="7">Uncharacterized protein</fullName>
    </submittedName>
</protein>
<evidence type="ECO:0000256" key="2">
    <source>
        <dbReference type="ARBA" id="ARBA00004245"/>
    </source>
</evidence>
<comment type="subcellular location">
    <subcellularLocation>
        <location evidence="1">Cell projection</location>
        <location evidence="1">Cilium</location>
    </subcellularLocation>
    <subcellularLocation>
        <location evidence="2">Cytoplasm</location>
        <location evidence="2">Cytoskeleton</location>
    </subcellularLocation>
</comment>
<keyword evidence="5" id="KW-0966">Cell projection</keyword>
<gene>
    <name evidence="7" type="ORF">TPC1_16436</name>
</gene>
<dbReference type="AlphaFoldDB" id="A0A146K7B6"/>
<name>A0A146K7B6_9EUKA</name>
<organism evidence="7">
    <name type="scientific">Trepomonas sp. PC1</name>
    <dbReference type="NCBI Taxonomy" id="1076344"/>
    <lineage>
        <taxon>Eukaryota</taxon>
        <taxon>Metamonada</taxon>
        <taxon>Diplomonadida</taxon>
        <taxon>Hexamitidae</taxon>
        <taxon>Hexamitinae</taxon>
        <taxon>Trepomonas</taxon>
    </lineage>
</organism>
<dbReference type="PANTHER" id="PTHR20899:SF1">
    <property type="entry name" value="PIERCER OF MICROTUBULE WALL 1 PROTEIN"/>
    <property type="match status" value="1"/>
</dbReference>
<evidence type="ECO:0000256" key="5">
    <source>
        <dbReference type="ARBA" id="ARBA00023273"/>
    </source>
</evidence>
<keyword evidence="3" id="KW-0963">Cytoplasm</keyword>
<evidence type="ECO:0000256" key="4">
    <source>
        <dbReference type="ARBA" id="ARBA00023212"/>
    </source>
</evidence>
<evidence type="ECO:0000256" key="3">
    <source>
        <dbReference type="ARBA" id="ARBA00022490"/>
    </source>
</evidence>
<reference evidence="7" key="1">
    <citation type="submission" date="2015-07" db="EMBL/GenBank/DDBJ databases">
        <title>Adaptation to a free-living lifestyle via gene acquisitions in the diplomonad Trepomonas sp. PC1.</title>
        <authorList>
            <person name="Xu F."/>
            <person name="Jerlstrom-Hultqvist J."/>
            <person name="Kolisko M."/>
            <person name="Simpson A.G.B."/>
            <person name="Roger A.J."/>
            <person name="Svard S.G."/>
            <person name="Andersson J.O."/>
        </authorList>
    </citation>
    <scope>NUCLEOTIDE SEQUENCE</scope>
    <source>
        <strain evidence="7">PC1</strain>
    </source>
</reference>
<dbReference type="GO" id="GO:0005879">
    <property type="term" value="C:axonemal microtubule"/>
    <property type="evidence" value="ECO:0007669"/>
    <property type="project" value="InterPro"/>
</dbReference>
<dbReference type="InterPro" id="IPR026507">
    <property type="entry name" value="PIRC1/2"/>
</dbReference>
<keyword evidence="4" id="KW-0206">Cytoskeleton</keyword>
<comment type="similarity">
    <text evidence="6">Belongs to the PIERCE1 family.</text>
</comment>